<gene>
    <name evidence="1" type="ORF">CVT26_004356</name>
</gene>
<reference evidence="1 2" key="1">
    <citation type="journal article" date="2018" name="Evol. Lett.">
        <title>Horizontal gene cluster transfer increased hallucinogenic mushroom diversity.</title>
        <authorList>
            <person name="Reynolds H.T."/>
            <person name="Vijayakumar V."/>
            <person name="Gluck-Thaler E."/>
            <person name="Korotkin H.B."/>
            <person name="Matheny P.B."/>
            <person name="Slot J.C."/>
        </authorList>
    </citation>
    <scope>NUCLEOTIDE SEQUENCE [LARGE SCALE GENOMIC DNA]</scope>
    <source>
        <strain evidence="1 2">SRW20</strain>
    </source>
</reference>
<protein>
    <submittedName>
        <fullName evidence="1">Uncharacterized protein</fullName>
    </submittedName>
</protein>
<evidence type="ECO:0000313" key="2">
    <source>
        <dbReference type="Proteomes" id="UP000284706"/>
    </source>
</evidence>
<dbReference type="InParanoid" id="A0A409WU56"/>
<dbReference type="Proteomes" id="UP000284706">
    <property type="component" value="Unassembled WGS sequence"/>
</dbReference>
<proteinExistence type="predicted"/>
<accession>A0A409WU56</accession>
<dbReference type="PROSITE" id="PS51257">
    <property type="entry name" value="PROKAR_LIPOPROTEIN"/>
    <property type="match status" value="1"/>
</dbReference>
<sequence>MSNAFRFQPDRVPFSALRKELATSASSVTLTTACVLRFPIESRITNLLGGAYREVLDAGDVERSARMILILRPELFVLVLDMDGVISSSRLGVGFLLTIPSGVLLVLEAREGKYGN</sequence>
<name>A0A409WU56_9AGAR</name>
<dbReference type="EMBL" id="NHYE01004802">
    <property type="protein sequence ID" value="PPQ82032.1"/>
    <property type="molecule type" value="Genomic_DNA"/>
</dbReference>
<evidence type="ECO:0000313" key="1">
    <source>
        <dbReference type="EMBL" id="PPQ82032.1"/>
    </source>
</evidence>
<keyword evidence="2" id="KW-1185">Reference proteome</keyword>
<dbReference type="AlphaFoldDB" id="A0A409WU56"/>
<organism evidence="1 2">
    <name type="scientific">Gymnopilus dilepis</name>
    <dbReference type="NCBI Taxonomy" id="231916"/>
    <lineage>
        <taxon>Eukaryota</taxon>
        <taxon>Fungi</taxon>
        <taxon>Dikarya</taxon>
        <taxon>Basidiomycota</taxon>
        <taxon>Agaricomycotina</taxon>
        <taxon>Agaricomycetes</taxon>
        <taxon>Agaricomycetidae</taxon>
        <taxon>Agaricales</taxon>
        <taxon>Agaricineae</taxon>
        <taxon>Hymenogastraceae</taxon>
        <taxon>Gymnopilus</taxon>
    </lineage>
</organism>
<comment type="caution">
    <text evidence="1">The sequence shown here is derived from an EMBL/GenBank/DDBJ whole genome shotgun (WGS) entry which is preliminary data.</text>
</comment>